<keyword evidence="4" id="KW-1185">Reference proteome</keyword>
<feature type="compositionally biased region" description="Polar residues" evidence="2">
    <location>
        <begin position="1448"/>
        <end position="1469"/>
    </location>
</feature>
<dbReference type="InterPro" id="IPR036409">
    <property type="entry name" value="Aldolase_II/adducin_N_sf"/>
</dbReference>
<dbReference type="Gene3D" id="3.40.225.10">
    <property type="entry name" value="Class II aldolase/adducin N-terminal domain"/>
    <property type="match status" value="1"/>
</dbReference>
<feature type="compositionally biased region" description="Acidic residues" evidence="2">
    <location>
        <begin position="1328"/>
        <end position="1339"/>
    </location>
</feature>
<evidence type="ECO:0000256" key="1">
    <source>
        <dbReference type="ARBA" id="ARBA00006274"/>
    </source>
</evidence>
<feature type="region of interest" description="Disordered" evidence="2">
    <location>
        <begin position="789"/>
        <end position="820"/>
    </location>
</feature>
<organism evidence="4 7">
    <name type="scientific">Drosophila arizonae</name>
    <name type="common">Fruit fly</name>
    <dbReference type="NCBI Taxonomy" id="7263"/>
    <lineage>
        <taxon>Eukaryota</taxon>
        <taxon>Metazoa</taxon>
        <taxon>Ecdysozoa</taxon>
        <taxon>Arthropoda</taxon>
        <taxon>Hexapoda</taxon>
        <taxon>Insecta</taxon>
        <taxon>Pterygota</taxon>
        <taxon>Neoptera</taxon>
        <taxon>Endopterygota</taxon>
        <taxon>Diptera</taxon>
        <taxon>Brachycera</taxon>
        <taxon>Muscomorpha</taxon>
        <taxon>Ephydroidea</taxon>
        <taxon>Drosophilidae</taxon>
        <taxon>Drosophila</taxon>
    </lineage>
</organism>
<dbReference type="Pfam" id="PF00596">
    <property type="entry name" value="Aldolase_II"/>
    <property type="match status" value="1"/>
</dbReference>
<feature type="region of interest" description="Disordered" evidence="2">
    <location>
        <begin position="1989"/>
        <end position="2058"/>
    </location>
</feature>
<feature type="compositionally biased region" description="Basic and acidic residues" evidence="2">
    <location>
        <begin position="2008"/>
        <end position="2019"/>
    </location>
</feature>
<dbReference type="InterPro" id="IPR051017">
    <property type="entry name" value="Aldolase-II_Adducin_sf"/>
</dbReference>
<dbReference type="RefSeq" id="XP_017866761.1">
    <property type="nucleotide sequence ID" value="XM_018011272.1"/>
</dbReference>
<feature type="compositionally biased region" description="Acidic residues" evidence="2">
    <location>
        <begin position="2152"/>
        <end position="2167"/>
    </location>
</feature>
<feature type="region of interest" description="Disordered" evidence="2">
    <location>
        <begin position="1650"/>
        <end position="1679"/>
    </location>
</feature>
<feature type="compositionally biased region" description="Polar residues" evidence="2">
    <location>
        <begin position="2274"/>
        <end position="2289"/>
    </location>
</feature>
<feature type="region of interest" description="Disordered" evidence="2">
    <location>
        <begin position="1063"/>
        <end position="1086"/>
    </location>
</feature>
<feature type="compositionally biased region" description="Basic and acidic residues" evidence="2">
    <location>
        <begin position="2348"/>
        <end position="2360"/>
    </location>
</feature>
<feature type="compositionally biased region" description="Basic and acidic residues" evidence="2">
    <location>
        <begin position="1281"/>
        <end position="1297"/>
    </location>
</feature>
<feature type="region of interest" description="Disordered" evidence="2">
    <location>
        <begin position="994"/>
        <end position="1021"/>
    </location>
</feature>
<dbReference type="SUPFAM" id="SSF53639">
    <property type="entry name" value="AraD/HMP-PK domain-like"/>
    <property type="match status" value="1"/>
</dbReference>
<feature type="compositionally biased region" description="Low complexity" evidence="2">
    <location>
        <begin position="994"/>
        <end position="1007"/>
    </location>
</feature>
<evidence type="ECO:0000313" key="5">
    <source>
        <dbReference type="RefSeq" id="XP_017866759.1"/>
    </source>
</evidence>
<comment type="similarity">
    <text evidence="1">Belongs to the aldolase class II family. Adducin subfamily.</text>
</comment>
<feature type="compositionally biased region" description="Low complexity" evidence="2">
    <location>
        <begin position="2290"/>
        <end position="2305"/>
    </location>
</feature>
<proteinExistence type="inferred from homology"/>
<dbReference type="PANTHER" id="PTHR10672:SF3">
    <property type="entry name" value="PROTEIN HU-LI TAI SHAO"/>
    <property type="match status" value="1"/>
</dbReference>
<dbReference type="PANTHER" id="PTHR10672">
    <property type="entry name" value="ADDUCIN"/>
    <property type="match status" value="1"/>
</dbReference>
<feature type="compositionally biased region" description="Basic and acidic residues" evidence="2">
    <location>
        <begin position="2312"/>
        <end position="2328"/>
    </location>
</feature>
<feature type="region of interest" description="Disordered" evidence="2">
    <location>
        <begin position="1324"/>
        <end position="1373"/>
    </location>
</feature>
<name>A0ABM1PHS5_DROAR</name>
<feature type="compositionally biased region" description="Low complexity" evidence="2">
    <location>
        <begin position="1492"/>
        <end position="1502"/>
    </location>
</feature>
<feature type="compositionally biased region" description="Polar residues" evidence="2">
    <location>
        <begin position="1175"/>
        <end position="1190"/>
    </location>
</feature>
<accession>A0ABM1PHS5</accession>
<evidence type="ECO:0000313" key="7">
    <source>
        <dbReference type="RefSeq" id="XP_017866761.1"/>
    </source>
</evidence>
<feature type="compositionally biased region" description="Acidic residues" evidence="2">
    <location>
        <begin position="2133"/>
        <end position="2144"/>
    </location>
</feature>
<evidence type="ECO:0000259" key="3">
    <source>
        <dbReference type="SMART" id="SM01007"/>
    </source>
</evidence>
<reference evidence="4" key="2">
    <citation type="journal article" date="2016" name="G3 (Bethesda)">
        <title>Genome Evolution in Three Species of Cactophilic Drosophila.</title>
        <authorList>
            <person name="Sanchez-Flores A."/>
            <person name="Penazola F."/>
            <person name="Carpinteyro-Ponce J."/>
            <person name="Nazario-Yepiz N."/>
            <person name="Abreu-Goodger C."/>
            <person name="Machado C.A."/>
            <person name="Markow T.A."/>
        </authorList>
    </citation>
    <scope>NUCLEOTIDE SEQUENCE [LARGE SCALE GENOMIC DNA]</scope>
</reference>
<feature type="compositionally biased region" description="Basic and acidic residues" evidence="2">
    <location>
        <begin position="1012"/>
        <end position="1021"/>
    </location>
</feature>
<reference evidence="5 6" key="3">
    <citation type="submission" date="2025-05" db="UniProtKB">
        <authorList>
            <consortium name="RefSeq"/>
        </authorList>
    </citation>
    <scope>IDENTIFICATION</scope>
    <source>
        <tissue evidence="5 6">Whole organism</tissue>
    </source>
</reference>
<sequence>MTEVEQPPQNGIDPTAGEDDENSKARPADIEQDMREMERRKRVEAIMGSKLFREELERIVDSAREGSAGASGILQQLSDIVGVPVNRVSNVFKSGSCMVPINDIRGVESMGYAKGEKILRCKLAATFRLLDLYGWTQGLGAQITARLKVDQEYFLVNPYGLLYHEITASALNKVDMQGQIVEQGTTNFGVNKSHFVLHSVVHAARPDIRCAIYIGCSPVVAISSLKTGLLALTKDACVLGEISTHAYTGLFDAEERDRLVRSLGPNSKVMLLTNHGALCCGETIEEAFFAACHIVQACETQLKLLPVGLDNLVLIPEESRKLIYDQSRRPPEDLEKKFAAITTDEDGAAGAGKEEAAAPKIGSPPKWRVGGAEFEALMRMLDNAGYRTGYIYRHPLIKSDPPKPKNDVELPPAVSSLGYLLEEEELFRQGIWKKGDLRKGGDRSRWLNSPNVYQKVEVLETGTPDPKKITKWVAEGSPTHSTPVRIEDPLQFVPAGTTTKEFKRVQQQIKDNRRADKISAGPQSHILEGVTWDEANRIKDATVSQTGDHVVLMGAASKGIIQRGFQHNATVYKAPYAKNPFDNVTDDELNEYKRTVERKKKSIHGEYTDTDFSESEALNSMQAAGAHAHAKHAQSEPETEHQVIQIQTQQAPIPSQAEVVLSDDLQDQESAPDTVDVQGNKNNDDVVYDVLDKENHIQNATKCRRDLLSAFTNPNDAAIPSSSPYIQEQNDVDLPLNPESQAAPIAMMQGDLYSYAYGAASLGRCCQPQICSVLLHALHSEHLQNVGYYRNNRSSPTSSTGNTNESSPTPRRPLQLANGIPPPYRTLSHFGFNSPRQAPRTEHKHLPAKADFIRYRPIQRVISYEEIFATPRYEQLCHFCFEQLLRLKPGLQRRSAASSSGEEPDDGLSCPGSFPVSPRQLTTLTELDDEEDYEDRLYIRQPMARLPCHVSTQTSSILLSSQFLKQLENLNFSEESTNVNYVLGLQTINSDITTPTSPAASASSAPPLHSAKKQDIDPNDKTRTDLTEVWSFGNWQEQAADVNAQQPLTERRITLEITQQFAQNPEEQQQAERQLMSRDDRQRRKSEFQELWQDHVQYFGAKQEMEQETPETLEHTLTISLDAQEDKTLRAYGWLREQQSYDEEGNSNNGAGSANEPLTDYQTEATGEGHYEEPLSSNTHDIPSVTGDSRQQAVAEIPKILEEFEQSLCVAGQNLEKLVATTKKLREVTIAEEPLSDDSIESGSLFRAISLENIPNADDTVSVSEPQRFELQNLSSDEESHEVGDESHGDIDQEEKRDIEKPVTPVPLVFRLKPKGKHHIECKLSDEKDVDENENDMGDTVESASTAEISLSAEPTASSDELATPQRESSSDMFSPLERDILDSIEADNLKERESIFGRIDESIRNKLTPCKLQLMVSGTEETFETCTHVYKSPTKATPPTRHLFQFTSEPRPSTFSQHDISAPASSSAHARVIPGKTPRLSRSWDRRLDSSESSSSTSLRSSPRKRRNFVQENIRNASKPRGYTKSKPLMASRLKSVQVKSSDLSAVCTFEAEKRGSSSRLWVSLPTSPRSTAGHKRRYASPNDVRHPVIYSPHTKRAKPIENQTTKLNRNLYKTISSTTFCTESLECDESLAQNISSTTFEVGYMSEDQQSVAPPNPVNNNNEAIASPENKNNATGSSMYYSADDNTVVDMLLEMLENESLEQEMKQHMYDNGNQACVISSNDTQEESQAEAREINEATDEVYTGNTNGLSETSNEIEIGTENMESKANENEDKEFSQNLDIEQFLENKNADGMESDLNDPDNCLDEFIDIGDTIIKSLADELRAQSQIETAIEIEESAMKSEVENKLGEIVSEGIENQLQSINNIEGEVLNCVTDQIFQQLISQGIKEFDNIERAMLQSSTDEVLRELLSHGLTNQSDNKPDMPLIDDNNAALDNEEYKIDTELCLLNETANGNTLTYIQSSFSLTSNRANFNISTQETMVASSINDGIDSSDEKSSINESLPQNHHELQLEKQDTIEEDDDNKPSTSARAAVRNMKRTASGALKATEKAAKTEKGEGDDTVVLSTKCTLKDGTLQVKADDSFDDIQAPRCENNKTKLCKPCDAADDDLGWDLFEVDDILQFNDDEMLEEELEEEIDYSEDDSPHFFTEEEDDDEDDDDEDEDGNVNMEDNNNVNVTVDVNLNVNALNPNSFDLLGAMPDNNSPPFIGPLREIELDEFGQMDMDLDTQTLHGYNPNLPSRNPPAINWPTDLIYDFGPFIVELRERPGETEANANENSPSPQTLEVSQNEMNQAAAQEQNLQLTDDISMCEDKPKNEPKGEPKNEPNDENEPKDESKNEPEDENENEPKDEEKPPGNE</sequence>
<dbReference type="RefSeq" id="XP_017866760.1">
    <property type="nucleotide sequence ID" value="XM_018011271.1"/>
</dbReference>
<reference evidence="4" key="1">
    <citation type="journal article" date="1997" name="Nucleic Acids Res.">
        <title>tRNAscan-SE: a program for improved detection of transfer RNA genes in genomic sequence.</title>
        <authorList>
            <person name="Lowe T.M."/>
            <person name="Eddy S.R."/>
        </authorList>
    </citation>
    <scope>NUCLEOTIDE SEQUENCE [LARGE SCALE GENOMIC DNA]</scope>
</reference>
<evidence type="ECO:0000313" key="4">
    <source>
        <dbReference type="Proteomes" id="UP000694904"/>
    </source>
</evidence>
<protein>
    <submittedName>
        <fullName evidence="5 6">Uncharacterized protein LOC108616215 isoform X1</fullName>
    </submittedName>
</protein>
<dbReference type="RefSeq" id="XP_017866759.1">
    <property type="nucleotide sequence ID" value="XM_018011270.1"/>
</dbReference>
<feature type="region of interest" description="Disordered" evidence="2">
    <location>
        <begin position="2272"/>
        <end position="2360"/>
    </location>
</feature>
<feature type="region of interest" description="Disordered" evidence="2">
    <location>
        <begin position="895"/>
        <end position="918"/>
    </location>
</feature>
<feature type="compositionally biased region" description="Polar residues" evidence="2">
    <location>
        <begin position="791"/>
        <end position="809"/>
    </location>
</feature>
<feature type="compositionally biased region" description="Low complexity" evidence="2">
    <location>
        <begin position="1063"/>
        <end position="1074"/>
    </location>
</feature>
<feature type="region of interest" description="Disordered" evidence="2">
    <location>
        <begin position="1273"/>
        <end position="1297"/>
    </location>
</feature>
<feature type="compositionally biased region" description="Basic and acidic residues" evidence="2">
    <location>
        <begin position="2049"/>
        <end position="2058"/>
    </location>
</feature>
<gene>
    <name evidence="5 6 7" type="primary">LOC108616215</name>
</gene>
<feature type="region of interest" description="Disordered" evidence="2">
    <location>
        <begin position="1"/>
        <end position="36"/>
    </location>
</feature>
<evidence type="ECO:0000256" key="2">
    <source>
        <dbReference type="SAM" id="MobiDB-lite"/>
    </source>
</evidence>
<feature type="domain" description="Class II aldolase/adducin N-terminal" evidence="3">
    <location>
        <begin position="121"/>
        <end position="302"/>
    </location>
</feature>
<feature type="compositionally biased region" description="Basic and acidic residues" evidence="2">
    <location>
        <begin position="22"/>
        <end position="36"/>
    </location>
</feature>
<dbReference type="InterPro" id="IPR001303">
    <property type="entry name" value="Aldolase_II/adducin_N"/>
</dbReference>
<dbReference type="GeneID" id="108616215"/>
<evidence type="ECO:0000313" key="6">
    <source>
        <dbReference type="RefSeq" id="XP_017866760.1"/>
    </source>
</evidence>
<feature type="region of interest" description="Disordered" evidence="2">
    <location>
        <begin position="1167"/>
        <end position="1190"/>
    </location>
</feature>
<feature type="compositionally biased region" description="Basic and acidic residues" evidence="2">
    <location>
        <begin position="1075"/>
        <end position="1086"/>
    </location>
</feature>
<feature type="region of interest" description="Disordered" evidence="2">
    <location>
        <begin position="1448"/>
        <end position="1530"/>
    </location>
</feature>
<feature type="region of interest" description="Disordered" evidence="2">
    <location>
        <begin position="2133"/>
        <end position="2174"/>
    </location>
</feature>
<dbReference type="SMART" id="SM01007">
    <property type="entry name" value="Aldolase_II"/>
    <property type="match status" value="1"/>
</dbReference>
<dbReference type="Proteomes" id="UP000694904">
    <property type="component" value="Chromosome 5"/>
</dbReference>
<feature type="compositionally biased region" description="Polar residues" evidence="2">
    <location>
        <begin position="1342"/>
        <end position="1373"/>
    </location>
</feature>